<dbReference type="Proteomes" id="UP000799421">
    <property type="component" value="Unassembled WGS sequence"/>
</dbReference>
<organism evidence="2 3">
    <name type="scientific">Piedraia hortae CBS 480.64</name>
    <dbReference type="NCBI Taxonomy" id="1314780"/>
    <lineage>
        <taxon>Eukaryota</taxon>
        <taxon>Fungi</taxon>
        <taxon>Dikarya</taxon>
        <taxon>Ascomycota</taxon>
        <taxon>Pezizomycotina</taxon>
        <taxon>Dothideomycetes</taxon>
        <taxon>Dothideomycetidae</taxon>
        <taxon>Capnodiales</taxon>
        <taxon>Piedraiaceae</taxon>
        <taxon>Piedraia</taxon>
    </lineage>
</organism>
<feature type="transmembrane region" description="Helical" evidence="1">
    <location>
        <begin position="12"/>
        <end position="35"/>
    </location>
</feature>
<keyword evidence="1" id="KW-1133">Transmembrane helix</keyword>
<protein>
    <submittedName>
        <fullName evidence="2">Uncharacterized protein</fullName>
    </submittedName>
</protein>
<keyword evidence="3" id="KW-1185">Reference proteome</keyword>
<dbReference type="AlphaFoldDB" id="A0A6A7C987"/>
<evidence type="ECO:0000256" key="1">
    <source>
        <dbReference type="SAM" id="Phobius"/>
    </source>
</evidence>
<gene>
    <name evidence="2" type="ORF">K470DRAFT_141399</name>
</gene>
<sequence length="119" mass="13001">MPPHSNSFSAVAFIAGFIPGLVLGGFLVVVLIWALGRRQGLQAKRTSTPVPPKLLDDTIDYSAGGRSIYLRQLPLRGWDEPRETRPRLPTPSRRETTFGQLIDQARLAPCRHSAGPGSV</sequence>
<proteinExistence type="predicted"/>
<accession>A0A6A7C987</accession>
<evidence type="ECO:0000313" key="2">
    <source>
        <dbReference type="EMBL" id="KAF2863188.1"/>
    </source>
</evidence>
<reference evidence="2" key="1">
    <citation type="journal article" date="2020" name="Stud. Mycol.">
        <title>101 Dothideomycetes genomes: a test case for predicting lifestyles and emergence of pathogens.</title>
        <authorList>
            <person name="Haridas S."/>
            <person name="Albert R."/>
            <person name="Binder M."/>
            <person name="Bloem J."/>
            <person name="Labutti K."/>
            <person name="Salamov A."/>
            <person name="Andreopoulos B."/>
            <person name="Baker S."/>
            <person name="Barry K."/>
            <person name="Bills G."/>
            <person name="Bluhm B."/>
            <person name="Cannon C."/>
            <person name="Castanera R."/>
            <person name="Culley D."/>
            <person name="Daum C."/>
            <person name="Ezra D."/>
            <person name="Gonzalez J."/>
            <person name="Henrissat B."/>
            <person name="Kuo A."/>
            <person name="Liang C."/>
            <person name="Lipzen A."/>
            <person name="Lutzoni F."/>
            <person name="Magnuson J."/>
            <person name="Mondo S."/>
            <person name="Nolan M."/>
            <person name="Ohm R."/>
            <person name="Pangilinan J."/>
            <person name="Park H.-J."/>
            <person name="Ramirez L."/>
            <person name="Alfaro M."/>
            <person name="Sun H."/>
            <person name="Tritt A."/>
            <person name="Yoshinaga Y."/>
            <person name="Zwiers L.-H."/>
            <person name="Turgeon B."/>
            <person name="Goodwin S."/>
            <person name="Spatafora J."/>
            <person name="Crous P."/>
            <person name="Grigoriev I."/>
        </authorList>
    </citation>
    <scope>NUCLEOTIDE SEQUENCE</scope>
    <source>
        <strain evidence="2">CBS 480.64</strain>
    </source>
</reference>
<keyword evidence="1" id="KW-0472">Membrane</keyword>
<evidence type="ECO:0000313" key="3">
    <source>
        <dbReference type="Proteomes" id="UP000799421"/>
    </source>
</evidence>
<keyword evidence="1" id="KW-0812">Transmembrane</keyword>
<dbReference type="EMBL" id="MU005962">
    <property type="protein sequence ID" value="KAF2863188.1"/>
    <property type="molecule type" value="Genomic_DNA"/>
</dbReference>
<name>A0A6A7C987_9PEZI</name>